<name>A0A1C9W4V8_9GAMM</name>
<comment type="subcellular location">
    <subcellularLocation>
        <location evidence="1">Cell outer membrane</location>
    </subcellularLocation>
</comment>
<dbReference type="PATRIC" id="fig|1769779.3.peg.745"/>
<evidence type="ECO:0000313" key="7">
    <source>
        <dbReference type="EMBL" id="AOS96196.1"/>
    </source>
</evidence>
<proteinExistence type="inferred from homology"/>
<organism evidence="7 8">
    <name type="scientific">Microbulbifer aggregans</name>
    <dbReference type="NCBI Taxonomy" id="1769779"/>
    <lineage>
        <taxon>Bacteria</taxon>
        <taxon>Pseudomonadati</taxon>
        <taxon>Pseudomonadota</taxon>
        <taxon>Gammaproteobacteria</taxon>
        <taxon>Cellvibrionales</taxon>
        <taxon>Microbulbiferaceae</taxon>
        <taxon>Microbulbifer</taxon>
    </lineage>
</organism>
<dbReference type="InterPro" id="IPR010583">
    <property type="entry name" value="MipA"/>
</dbReference>
<dbReference type="PANTHER" id="PTHR38776">
    <property type="entry name" value="MLTA-INTERACTING PROTEIN-RELATED"/>
    <property type="match status" value="1"/>
</dbReference>
<gene>
    <name evidence="7" type="ORF">AUP74_00728</name>
</gene>
<dbReference type="EMBL" id="CP014143">
    <property type="protein sequence ID" value="AOS96196.1"/>
    <property type="molecule type" value="Genomic_DNA"/>
</dbReference>
<evidence type="ECO:0000313" key="8">
    <source>
        <dbReference type="Proteomes" id="UP000095672"/>
    </source>
</evidence>
<evidence type="ECO:0000256" key="6">
    <source>
        <dbReference type="SAM" id="SignalP"/>
    </source>
</evidence>
<comment type="similarity">
    <text evidence="2">Belongs to the MipA/OmpV family.</text>
</comment>
<dbReference type="PANTHER" id="PTHR38776:SF1">
    <property type="entry name" value="MLTA-INTERACTING PROTEIN-RELATED"/>
    <property type="match status" value="1"/>
</dbReference>
<evidence type="ECO:0000256" key="3">
    <source>
        <dbReference type="ARBA" id="ARBA00022729"/>
    </source>
</evidence>
<feature type="signal peptide" evidence="6">
    <location>
        <begin position="1"/>
        <end position="21"/>
    </location>
</feature>
<accession>A0A1C9W4V8</accession>
<dbReference type="RefSeq" id="WP_083260801.1">
    <property type="nucleotide sequence ID" value="NZ_CP014143.1"/>
</dbReference>
<evidence type="ECO:0000256" key="1">
    <source>
        <dbReference type="ARBA" id="ARBA00004442"/>
    </source>
</evidence>
<dbReference type="GO" id="GO:0009279">
    <property type="term" value="C:cell outer membrane"/>
    <property type="evidence" value="ECO:0007669"/>
    <property type="project" value="UniProtKB-SubCell"/>
</dbReference>
<keyword evidence="5" id="KW-0998">Cell outer membrane</keyword>
<keyword evidence="3 6" id="KW-0732">Signal</keyword>
<evidence type="ECO:0000256" key="4">
    <source>
        <dbReference type="ARBA" id="ARBA00023136"/>
    </source>
</evidence>
<dbReference type="KEGG" id="micc:AUP74_00728"/>
<keyword evidence="4" id="KW-0472">Membrane</keyword>
<dbReference type="STRING" id="1769779.AUP74_00728"/>
<feature type="chain" id="PRO_5008895431" evidence="6">
    <location>
        <begin position="22"/>
        <end position="275"/>
    </location>
</feature>
<reference evidence="8" key="1">
    <citation type="submission" date="2016-01" db="EMBL/GenBank/DDBJ databases">
        <title>Complete genome sequence of Microbulbifer sp. CCB-MM1, a halophile isolated from Matang Mangrove Forest, Perak.</title>
        <authorList>
            <person name="Moh T.H."/>
            <person name="Dinesh B."/>
            <person name="Lau N.-S."/>
            <person name="Go F."/>
            <person name="Alexander Chong S.-C."/>
        </authorList>
    </citation>
    <scope>NUCLEOTIDE SEQUENCE [LARGE SCALE GENOMIC DNA]</scope>
    <source>
        <strain evidence="8">CCB-MM1</strain>
    </source>
</reference>
<protein>
    <submittedName>
        <fullName evidence="7">MltA-interacting protein MipA</fullName>
    </submittedName>
</protein>
<dbReference type="AlphaFoldDB" id="A0A1C9W4V8"/>
<dbReference type="Pfam" id="PF06629">
    <property type="entry name" value="MipA"/>
    <property type="match status" value="1"/>
</dbReference>
<sequence length="275" mass="30802" precursor="true">MYRRILITLLFLLAQSTTQGAEISASQWKLSLASGRGIIENPLAGRENGETPLLPSFSYYGKRFFFSNLTAGYSLVENERFYIDLIAQPNEDGLYFQLEKPGVGPGSASIFIPLFQAPEVSEIDRRVSLMAGPSGTLVTSLADLSFSWLHDISGVHHGNETHLSLDKQYPLLGGSLGFGIGAIHKDMDLINYYYHFREEEAGVFTNRYALAFPPGDVTDQYARLHFAYPLGNRLELRLAARYNRFDLDGRLPRFIEKPETLSWFAGIQYSIGSGR</sequence>
<keyword evidence="8" id="KW-1185">Reference proteome</keyword>
<evidence type="ECO:0000256" key="5">
    <source>
        <dbReference type="ARBA" id="ARBA00023237"/>
    </source>
</evidence>
<dbReference type="Proteomes" id="UP000095672">
    <property type="component" value="Chromosome"/>
</dbReference>
<evidence type="ECO:0000256" key="2">
    <source>
        <dbReference type="ARBA" id="ARBA00005722"/>
    </source>
</evidence>